<dbReference type="Pfam" id="PF01757">
    <property type="entry name" value="Acyl_transf_3"/>
    <property type="match status" value="1"/>
</dbReference>
<dbReference type="GO" id="GO:0016747">
    <property type="term" value="F:acyltransferase activity, transferring groups other than amino-acyl groups"/>
    <property type="evidence" value="ECO:0007669"/>
    <property type="project" value="InterPro"/>
</dbReference>
<name>A0A5C8JK22_9BACT</name>
<evidence type="ECO:0000313" key="4">
    <source>
        <dbReference type="Proteomes" id="UP000321926"/>
    </source>
</evidence>
<feature type="transmembrane region" description="Helical" evidence="1">
    <location>
        <begin position="141"/>
        <end position="160"/>
    </location>
</feature>
<feature type="transmembrane region" description="Helical" evidence="1">
    <location>
        <begin position="199"/>
        <end position="218"/>
    </location>
</feature>
<feature type="transmembrane region" description="Helical" evidence="1">
    <location>
        <begin position="53"/>
        <end position="74"/>
    </location>
</feature>
<feature type="transmembrane region" description="Helical" evidence="1">
    <location>
        <begin position="21"/>
        <end position="41"/>
    </location>
</feature>
<feature type="transmembrane region" description="Helical" evidence="1">
    <location>
        <begin position="289"/>
        <end position="309"/>
    </location>
</feature>
<dbReference type="AlphaFoldDB" id="A0A5C8JK22"/>
<feature type="transmembrane region" description="Helical" evidence="1">
    <location>
        <begin position="95"/>
        <end position="116"/>
    </location>
</feature>
<accession>A0A5C8JK22</accession>
<keyword evidence="1" id="KW-0472">Membrane</keyword>
<gene>
    <name evidence="3" type="ORF">FVR03_16225</name>
</gene>
<dbReference type="Proteomes" id="UP000321926">
    <property type="component" value="Unassembled WGS sequence"/>
</dbReference>
<keyword evidence="3" id="KW-0012">Acyltransferase</keyword>
<feature type="transmembrane region" description="Helical" evidence="1">
    <location>
        <begin position="315"/>
        <end position="334"/>
    </location>
</feature>
<reference evidence="3 4" key="1">
    <citation type="submission" date="2019-08" db="EMBL/GenBank/DDBJ databases">
        <authorList>
            <person name="Shi S."/>
        </authorList>
    </citation>
    <scope>NUCLEOTIDE SEQUENCE [LARGE SCALE GENOMIC DNA]</scope>
    <source>
        <strain evidence="3 4">GY10130</strain>
    </source>
</reference>
<protein>
    <submittedName>
        <fullName evidence="3">Acyltransferase</fullName>
    </submittedName>
</protein>
<feature type="transmembrane region" description="Helical" evidence="1">
    <location>
        <begin position="256"/>
        <end position="277"/>
    </location>
</feature>
<keyword evidence="1" id="KW-0812">Transmembrane</keyword>
<sequence length="348" mass="39425">MRSATPLQALNRQHKKVRYQQIDVIKGLATVAVILLHAFTYEELLSSFAIFHIWQAVPLFMILMGLNLGLSPVGSQTSLAAIYNSKGFRKKVKRIVVPVLVLYGVALAAGGVWHYFTGEDKIQFKWLSFLGLLPVTGRGNYFITLVLQSLVLLPFIGHYYQRLPGATIVVLIVLEVVFLLWFAPFTFSVEQTYLYSAAFPRYFSAIAFGLVLSEVVVLPLQKKRLLPLLLLALASAVFLYQILYNISDFDVVRQEWQTQFVLSFGYAALLVLLLFRFLPNWSENWVLSLLARIGKASYHIFLIQIVYFGLVAQEYSFALALAICLPAGYVFFLLESKLLQGRPDSRKH</sequence>
<evidence type="ECO:0000256" key="1">
    <source>
        <dbReference type="SAM" id="Phobius"/>
    </source>
</evidence>
<feature type="domain" description="Acyltransferase 3" evidence="2">
    <location>
        <begin position="21"/>
        <end position="318"/>
    </location>
</feature>
<proteinExistence type="predicted"/>
<comment type="caution">
    <text evidence="3">The sequence shown here is derived from an EMBL/GenBank/DDBJ whole genome shotgun (WGS) entry which is preliminary data.</text>
</comment>
<dbReference type="EMBL" id="VRTY01000066">
    <property type="protein sequence ID" value="TXK37024.1"/>
    <property type="molecule type" value="Genomic_DNA"/>
</dbReference>
<evidence type="ECO:0000259" key="2">
    <source>
        <dbReference type="Pfam" id="PF01757"/>
    </source>
</evidence>
<keyword evidence="4" id="KW-1185">Reference proteome</keyword>
<organism evidence="3 4">
    <name type="scientific">Pontibacter qinzhouensis</name>
    <dbReference type="NCBI Taxonomy" id="2603253"/>
    <lineage>
        <taxon>Bacteria</taxon>
        <taxon>Pseudomonadati</taxon>
        <taxon>Bacteroidota</taxon>
        <taxon>Cytophagia</taxon>
        <taxon>Cytophagales</taxon>
        <taxon>Hymenobacteraceae</taxon>
        <taxon>Pontibacter</taxon>
    </lineage>
</organism>
<evidence type="ECO:0000313" key="3">
    <source>
        <dbReference type="EMBL" id="TXK37024.1"/>
    </source>
</evidence>
<feature type="transmembrane region" description="Helical" evidence="1">
    <location>
        <begin position="225"/>
        <end position="244"/>
    </location>
</feature>
<dbReference type="RefSeq" id="WP_147922813.1">
    <property type="nucleotide sequence ID" value="NZ_VRTY01000066.1"/>
</dbReference>
<keyword evidence="3" id="KW-0808">Transferase</keyword>
<dbReference type="InterPro" id="IPR002656">
    <property type="entry name" value="Acyl_transf_3_dom"/>
</dbReference>
<dbReference type="OrthoDB" id="847983at2"/>
<keyword evidence="1" id="KW-1133">Transmembrane helix</keyword>
<feature type="transmembrane region" description="Helical" evidence="1">
    <location>
        <begin position="167"/>
        <end position="187"/>
    </location>
</feature>